<organism evidence="2 3">
    <name type="scientific">Coemansia asiatica</name>
    <dbReference type="NCBI Taxonomy" id="1052880"/>
    <lineage>
        <taxon>Eukaryota</taxon>
        <taxon>Fungi</taxon>
        <taxon>Fungi incertae sedis</taxon>
        <taxon>Zoopagomycota</taxon>
        <taxon>Kickxellomycotina</taxon>
        <taxon>Kickxellomycetes</taxon>
        <taxon>Kickxellales</taxon>
        <taxon>Kickxellaceae</taxon>
        <taxon>Coemansia</taxon>
    </lineage>
</organism>
<gene>
    <name evidence="2" type="ORF">LPJ64_003638</name>
</gene>
<name>A0A9W7XKQ7_9FUNG</name>
<reference evidence="2" key="1">
    <citation type="submission" date="2022-07" db="EMBL/GenBank/DDBJ databases">
        <title>Phylogenomic reconstructions and comparative analyses of Kickxellomycotina fungi.</title>
        <authorList>
            <person name="Reynolds N.K."/>
            <person name="Stajich J.E."/>
            <person name="Barry K."/>
            <person name="Grigoriev I.V."/>
            <person name="Crous P."/>
            <person name="Smith M.E."/>
        </authorList>
    </citation>
    <scope>NUCLEOTIDE SEQUENCE</scope>
    <source>
        <strain evidence="2">NBRC 105413</strain>
    </source>
</reference>
<evidence type="ECO:0000313" key="2">
    <source>
        <dbReference type="EMBL" id="KAJ1644722.1"/>
    </source>
</evidence>
<accession>A0A9W7XKQ7</accession>
<feature type="transmembrane region" description="Helical" evidence="1">
    <location>
        <begin position="46"/>
        <end position="66"/>
    </location>
</feature>
<feature type="transmembrane region" description="Helical" evidence="1">
    <location>
        <begin position="20"/>
        <end position="39"/>
    </location>
</feature>
<proteinExistence type="predicted"/>
<dbReference type="Proteomes" id="UP001145021">
    <property type="component" value="Unassembled WGS sequence"/>
</dbReference>
<evidence type="ECO:0000313" key="3">
    <source>
        <dbReference type="Proteomes" id="UP001145021"/>
    </source>
</evidence>
<keyword evidence="1" id="KW-1133">Transmembrane helix</keyword>
<dbReference type="AlphaFoldDB" id="A0A9W7XKQ7"/>
<keyword evidence="3" id="KW-1185">Reference proteome</keyword>
<protein>
    <submittedName>
        <fullName evidence="2">Uncharacterized protein</fullName>
    </submittedName>
</protein>
<feature type="transmembrane region" description="Helical" evidence="1">
    <location>
        <begin position="72"/>
        <end position="88"/>
    </location>
</feature>
<evidence type="ECO:0000256" key="1">
    <source>
        <dbReference type="SAM" id="Phobius"/>
    </source>
</evidence>
<dbReference type="EMBL" id="JANBOH010000147">
    <property type="protein sequence ID" value="KAJ1644722.1"/>
    <property type="molecule type" value="Genomic_DNA"/>
</dbReference>
<sequence length="508" mass="52647">MVLSLIQSERELGFTPDEAAKVFLAVFVLFLAAVVMVDLARFFSRLFWNLVALAVFSAVRAIVIIANSLLRFLYILVTLTIFGAVVTTRVAVDSLCGLVLLAIDAALWLASRYARRRKTAQPAKLKFMSRSITISKLLLKSAAAATATNTNANDNVALAKPAIIEVEPMTPSVAANTVDTTAVDTPIADTAAPAPASALVEAAITEVELAVPSVAADAIDAADANVGNSVDADAAANSDTNAATNVAVSPVEPAVTEVEPVAPSVAADANVVPSVAEDNAVNDAADAATGALVAEPAVTVVEPIVTEVEHAAPSVAVNAPTVRIKAAKYSNITLSKLLPKLGAGSEVQQAVAQEKDIMITLRRSADATSNTTDATSDAASDVTLAETEKAEVEPFAPSAPSVTTDVVVSSSASALEKPDNKSVLTVVAKKRRARTKRGKAPAASSDAPAAAPVAIQVHAAETEVESVAPVFSAAFEPEKLDDEQGWTVVTRRRRTRSKRTKASVTAQK</sequence>
<keyword evidence="1" id="KW-0472">Membrane</keyword>
<comment type="caution">
    <text evidence="2">The sequence shown here is derived from an EMBL/GenBank/DDBJ whole genome shotgun (WGS) entry which is preliminary data.</text>
</comment>
<keyword evidence="1" id="KW-0812">Transmembrane</keyword>